<evidence type="ECO:0000256" key="3">
    <source>
        <dbReference type="ARBA" id="ARBA00022777"/>
    </source>
</evidence>
<comment type="caution">
    <text evidence="8">The sequence shown here is derived from an EMBL/GenBank/DDBJ whole genome shotgun (WGS) entry which is preliminary data.</text>
</comment>
<name>A0AAW1NPR0_9CHLO</name>
<keyword evidence="1" id="KW-0808">Transferase</keyword>
<feature type="transmembrane region" description="Helical" evidence="6">
    <location>
        <begin position="213"/>
        <end position="235"/>
    </location>
</feature>
<evidence type="ECO:0000313" key="9">
    <source>
        <dbReference type="Proteomes" id="UP001465755"/>
    </source>
</evidence>
<dbReference type="AlphaFoldDB" id="A0AAW1NPR0"/>
<evidence type="ECO:0000256" key="2">
    <source>
        <dbReference type="ARBA" id="ARBA00022741"/>
    </source>
</evidence>
<accession>A0AAW1NPR0</accession>
<dbReference type="GO" id="GO:0005524">
    <property type="term" value="F:ATP binding"/>
    <property type="evidence" value="ECO:0007669"/>
    <property type="project" value="UniProtKB-UniRule"/>
</dbReference>
<dbReference type="SUPFAM" id="SSF56112">
    <property type="entry name" value="Protein kinase-like (PK-like)"/>
    <property type="match status" value="1"/>
</dbReference>
<feature type="domain" description="Protein kinase" evidence="7">
    <location>
        <begin position="330"/>
        <end position="535"/>
    </location>
</feature>
<dbReference type="Pfam" id="PF00069">
    <property type="entry name" value="Pkinase"/>
    <property type="match status" value="1"/>
</dbReference>
<evidence type="ECO:0000259" key="7">
    <source>
        <dbReference type="PROSITE" id="PS50011"/>
    </source>
</evidence>
<evidence type="ECO:0000256" key="5">
    <source>
        <dbReference type="PROSITE-ProRule" id="PRU10141"/>
    </source>
</evidence>
<dbReference type="Gene3D" id="3.30.200.20">
    <property type="entry name" value="Phosphorylase Kinase, domain 1"/>
    <property type="match status" value="1"/>
</dbReference>
<dbReference type="EMBL" id="JALJOQ010000164">
    <property type="protein sequence ID" value="KAK9792455.1"/>
    <property type="molecule type" value="Genomic_DNA"/>
</dbReference>
<keyword evidence="9" id="KW-1185">Reference proteome</keyword>
<dbReference type="GO" id="GO:0004674">
    <property type="term" value="F:protein serine/threonine kinase activity"/>
    <property type="evidence" value="ECO:0007669"/>
    <property type="project" value="TreeGrafter"/>
</dbReference>
<keyword evidence="6" id="KW-0472">Membrane</keyword>
<feature type="binding site" evidence="5">
    <location>
        <position position="358"/>
    </location>
    <ligand>
        <name>ATP</name>
        <dbReference type="ChEBI" id="CHEBI:30616"/>
    </ligand>
</feature>
<evidence type="ECO:0000256" key="1">
    <source>
        <dbReference type="ARBA" id="ARBA00022679"/>
    </source>
</evidence>
<dbReference type="PROSITE" id="PS00107">
    <property type="entry name" value="PROTEIN_KINASE_ATP"/>
    <property type="match status" value="1"/>
</dbReference>
<keyword evidence="2 5" id="KW-0547">Nucleotide-binding</keyword>
<dbReference type="Proteomes" id="UP001465755">
    <property type="component" value="Unassembled WGS sequence"/>
</dbReference>
<keyword evidence="4 5" id="KW-0067">ATP-binding</keyword>
<evidence type="ECO:0000256" key="4">
    <source>
        <dbReference type="ARBA" id="ARBA00022840"/>
    </source>
</evidence>
<evidence type="ECO:0000313" key="8">
    <source>
        <dbReference type="EMBL" id="KAK9792455.1"/>
    </source>
</evidence>
<dbReference type="Gene3D" id="1.10.510.10">
    <property type="entry name" value="Transferase(Phosphotransferase) domain 1"/>
    <property type="match status" value="1"/>
</dbReference>
<dbReference type="PROSITE" id="PS50011">
    <property type="entry name" value="PROTEIN_KINASE_DOM"/>
    <property type="match status" value="1"/>
</dbReference>
<dbReference type="InterPro" id="IPR000719">
    <property type="entry name" value="Prot_kinase_dom"/>
</dbReference>
<dbReference type="Pfam" id="PF07714">
    <property type="entry name" value="PK_Tyr_Ser-Thr"/>
    <property type="match status" value="1"/>
</dbReference>
<evidence type="ECO:0000256" key="6">
    <source>
        <dbReference type="SAM" id="Phobius"/>
    </source>
</evidence>
<keyword evidence="6" id="KW-0812">Transmembrane</keyword>
<dbReference type="InterPro" id="IPR017441">
    <property type="entry name" value="Protein_kinase_ATP_BS"/>
</dbReference>
<dbReference type="PANTHER" id="PTHR44329">
    <property type="entry name" value="SERINE/THREONINE-PROTEIN KINASE TNNI3K-RELATED"/>
    <property type="match status" value="1"/>
</dbReference>
<proteinExistence type="predicted"/>
<protein>
    <recommendedName>
        <fullName evidence="7">Protein kinase domain-containing protein</fullName>
    </recommendedName>
</protein>
<sequence length="535" mass="57456">MQNWPHAVMLNTTVFLQGDATNEHVRVLDWNNQINAIQLQSGAALGLQDLLVTGMPWDALNTNLTADFPVSPYNDMYPSVVFFPNSTLFVEDVQLEIEPSRYNLTCPDYDKAFARIINLAYVVASESTDDLSLTVYASNGSVSWPSAITTGNGTASLGNGTITLIGKTTFDCFETPAARPNTLGSAIAVDPLPSGFADAKAGPDHSKLDGEEIAGLVVGAVAAALLLAALGLFVLRKISDTAGSPQKPITAELVSAKSSTTVGAEPAKQQLMHPILQLEAAALESKKTSYTLESCELCDKADEPVRVGMQDCTLQFNWQIQPHRITVPGGRDAVPIGVGAYGIVYKGELDRFKPVAIKFLYSGACNAAASHAHFLGEISLLRACKDRNVVELKGAWAQQGLVYMVLELMGSDLLRALADEQLLVSKLPSTHRHLGWYDRGSSIALDILRGEPASYSADMWSFGVILLEIVTATLPERGNYATPEVPSDCPQTIAALIDGCMSTAPSDRPTALEAIQIITASRKKERKLHLEGIIV</sequence>
<dbReference type="InterPro" id="IPR051681">
    <property type="entry name" value="Ser/Thr_Kinases-Pseudokinases"/>
</dbReference>
<gene>
    <name evidence="8" type="ORF">WJX73_002783</name>
</gene>
<keyword evidence="6" id="KW-1133">Transmembrane helix</keyword>
<organism evidence="8 9">
    <name type="scientific">Symbiochloris irregularis</name>
    <dbReference type="NCBI Taxonomy" id="706552"/>
    <lineage>
        <taxon>Eukaryota</taxon>
        <taxon>Viridiplantae</taxon>
        <taxon>Chlorophyta</taxon>
        <taxon>core chlorophytes</taxon>
        <taxon>Trebouxiophyceae</taxon>
        <taxon>Trebouxiales</taxon>
        <taxon>Trebouxiaceae</taxon>
        <taxon>Symbiochloris</taxon>
    </lineage>
</organism>
<reference evidence="8 9" key="1">
    <citation type="journal article" date="2024" name="Nat. Commun.">
        <title>Phylogenomics reveals the evolutionary origins of lichenization in chlorophyte algae.</title>
        <authorList>
            <person name="Puginier C."/>
            <person name="Libourel C."/>
            <person name="Otte J."/>
            <person name="Skaloud P."/>
            <person name="Haon M."/>
            <person name="Grisel S."/>
            <person name="Petersen M."/>
            <person name="Berrin J.G."/>
            <person name="Delaux P.M."/>
            <person name="Dal Grande F."/>
            <person name="Keller J."/>
        </authorList>
    </citation>
    <scope>NUCLEOTIDE SEQUENCE [LARGE SCALE GENOMIC DNA]</scope>
    <source>
        <strain evidence="8 9">SAG 2036</strain>
    </source>
</reference>
<dbReference type="PANTHER" id="PTHR44329:SF288">
    <property type="entry name" value="MITOGEN-ACTIVATED PROTEIN KINASE KINASE KINASE 20"/>
    <property type="match status" value="1"/>
</dbReference>
<dbReference type="InterPro" id="IPR011009">
    <property type="entry name" value="Kinase-like_dom_sf"/>
</dbReference>
<dbReference type="InterPro" id="IPR001245">
    <property type="entry name" value="Ser-Thr/Tyr_kinase_cat_dom"/>
</dbReference>
<keyword evidence="3" id="KW-0418">Kinase</keyword>